<sequence precursor="true">MRSLPLMLVAMLSAGSAAAETDVDPSLGPWWKAPSIQLTLQPEDGDGADPAGFLLPIVDLERSGTGYQVALTSRRVLAGETRSMPECEASGSAGPAGDGRLVGEAGRYGRILLSDLGDGIVRIDFERTEGCARSGRYVATWTAPH</sequence>
<protein>
    <submittedName>
        <fullName evidence="2">Uncharacterized protein</fullName>
    </submittedName>
</protein>
<dbReference type="Proteomes" id="UP000004382">
    <property type="component" value="Unassembled WGS sequence"/>
</dbReference>
<reference evidence="2 3" key="1">
    <citation type="submission" date="2011-09" db="EMBL/GenBank/DDBJ databases">
        <title>The draft genome of Methylobacterium extorquens DSM 13060.</title>
        <authorList>
            <consortium name="US DOE Joint Genome Institute (JGI-PGF)"/>
            <person name="Lucas S."/>
            <person name="Han J."/>
            <person name="Lapidus A."/>
            <person name="Cheng J.-F."/>
            <person name="Goodwin L."/>
            <person name="Pitluck S."/>
            <person name="Peters L."/>
            <person name="Land M.L."/>
            <person name="Hauser L."/>
            <person name="Koskimaki J."/>
            <person name="Halonen O."/>
            <person name="Pirttila A."/>
            <person name="Frank C."/>
            <person name="Woyke T.J."/>
        </authorList>
    </citation>
    <scope>NUCLEOTIDE SEQUENCE [LARGE SCALE GENOMIC DNA]</scope>
    <source>
        <strain evidence="2 3">DSM 13060</strain>
    </source>
</reference>
<proteinExistence type="predicted"/>
<dbReference type="EMBL" id="AGJK01000040">
    <property type="protein sequence ID" value="EHP93118.1"/>
    <property type="molecule type" value="Genomic_DNA"/>
</dbReference>
<evidence type="ECO:0000313" key="3">
    <source>
        <dbReference type="Proteomes" id="UP000004382"/>
    </source>
</evidence>
<feature type="chain" id="PRO_5003551898" evidence="1">
    <location>
        <begin position="20"/>
        <end position="145"/>
    </location>
</feature>
<name>H1KH92_METEX</name>
<comment type="caution">
    <text evidence="2">The sequence shown here is derived from an EMBL/GenBank/DDBJ whole genome shotgun (WGS) entry which is preliminary data.</text>
</comment>
<organism evidence="2 3">
    <name type="scientific">Methylorubrum extorquens DSM 13060</name>
    <dbReference type="NCBI Taxonomy" id="882800"/>
    <lineage>
        <taxon>Bacteria</taxon>
        <taxon>Pseudomonadati</taxon>
        <taxon>Pseudomonadota</taxon>
        <taxon>Alphaproteobacteria</taxon>
        <taxon>Hyphomicrobiales</taxon>
        <taxon>Methylobacteriaceae</taxon>
        <taxon>Methylorubrum</taxon>
    </lineage>
</organism>
<accession>H1KH92</accession>
<evidence type="ECO:0000256" key="1">
    <source>
        <dbReference type="SAM" id="SignalP"/>
    </source>
</evidence>
<evidence type="ECO:0000313" key="2">
    <source>
        <dbReference type="EMBL" id="EHP93118.1"/>
    </source>
</evidence>
<dbReference type="AlphaFoldDB" id="H1KH92"/>
<dbReference type="PATRIC" id="fig|882800.3.peg.1966"/>
<feature type="signal peptide" evidence="1">
    <location>
        <begin position="1"/>
        <end position="19"/>
    </location>
</feature>
<gene>
    <name evidence="2" type="ORF">MetexDRAFT_2004</name>
</gene>
<keyword evidence="1" id="KW-0732">Signal</keyword>